<accession>A0A1J7FPT2</accession>
<name>A0A1J7FPT2_LUPAN</name>
<dbReference type="GO" id="GO:0005739">
    <property type="term" value="C:mitochondrion"/>
    <property type="evidence" value="ECO:0007669"/>
    <property type="project" value="TreeGrafter"/>
</dbReference>
<reference evidence="2 3" key="1">
    <citation type="journal article" date="2017" name="Plant Biotechnol. J.">
        <title>A comprehensive draft genome sequence for lupin (Lupinus angustifolius), an emerging health food: insights into plant-microbe interactions and legume evolution.</title>
        <authorList>
            <person name="Hane J.K."/>
            <person name="Ming Y."/>
            <person name="Kamphuis L.G."/>
            <person name="Nelson M.N."/>
            <person name="Garg G."/>
            <person name="Atkins C.A."/>
            <person name="Bayer P.E."/>
            <person name="Bravo A."/>
            <person name="Bringans S."/>
            <person name="Cannon S."/>
            <person name="Edwards D."/>
            <person name="Foley R."/>
            <person name="Gao L.L."/>
            <person name="Harrison M.J."/>
            <person name="Huang W."/>
            <person name="Hurgobin B."/>
            <person name="Li S."/>
            <person name="Liu C.W."/>
            <person name="McGrath A."/>
            <person name="Morahan G."/>
            <person name="Murray J."/>
            <person name="Weller J."/>
            <person name="Jian J."/>
            <person name="Singh K.B."/>
        </authorList>
    </citation>
    <scope>NUCLEOTIDE SEQUENCE [LARGE SCALE GENOMIC DNA]</scope>
    <source>
        <strain evidence="3">cv. Tanjil</strain>
        <tissue evidence="2">Whole plant</tissue>
    </source>
</reference>
<dbReference type="SUPFAM" id="SSF53383">
    <property type="entry name" value="PLP-dependent transferases"/>
    <property type="match status" value="1"/>
</dbReference>
<evidence type="ECO:0000313" key="2">
    <source>
        <dbReference type="EMBL" id="OIV90021.1"/>
    </source>
</evidence>
<keyword evidence="3" id="KW-1185">Reference proteome</keyword>
<comment type="similarity">
    <text evidence="1">Belongs to the class-III pyridoxal-phosphate-dependent aminotransferase family.</text>
</comment>
<protein>
    <submittedName>
        <fullName evidence="2">Uncharacterized protein</fullName>
    </submittedName>
</protein>
<dbReference type="EMBL" id="KV862195">
    <property type="protein sequence ID" value="OIV90021.1"/>
    <property type="molecule type" value="Genomic_DNA"/>
</dbReference>
<dbReference type="STRING" id="3871.A0A1J7FPT2"/>
<evidence type="ECO:0000256" key="1">
    <source>
        <dbReference type="ARBA" id="ARBA00008954"/>
    </source>
</evidence>
<proteinExistence type="inferred from homology"/>
<dbReference type="AlphaFoldDB" id="A0A1J7FPT2"/>
<dbReference type="Proteomes" id="UP000188354">
    <property type="component" value="Unassembled WGS sequence"/>
</dbReference>
<organism evidence="2 3">
    <name type="scientific">Lupinus angustifolius</name>
    <name type="common">Narrow-leaved blue lupine</name>
    <dbReference type="NCBI Taxonomy" id="3871"/>
    <lineage>
        <taxon>Eukaryota</taxon>
        <taxon>Viridiplantae</taxon>
        <taxon>Streptophyta</taxon>
        <taxon>Embryophyta</taxon>
        <taxon>Tracheophyta</taxon>
        <taxon>Spermatophyta</taxon>
        <taxon>Magnoliopsida</taxon>
        <taxon>eudicotyledons</taxon>
        <taxon>Gunneridae</taxon>
        <taxon>Pentapetalae</taxon>
        <taxon>rosids</taxon>
        <taxon>fabids</taxon>
        <taxon>Fabales</taxon>
        <taxon>Fabaceae</taxon>
        <taxon>Papilionoideae</taxon>
        <taxon>50 kb inversion clade</taxon>
        <taxon>genistoids sensu lato</taxon>
        <taxon>core genistoids</taxon>
        <taxon>Genisteae</taxon>
        <taxon>Lupinus</taxon>
    </lineage>
</organism>
<dbReference type="Gramene" id="OIV90021">
    <property type="protein sequence ID" value="OIV90021"/>
    <property type="gene ID" value="TanjilG_00131"/>
</dbReference>
<gene>
    <name evidence="2" type="ORF">TanjilG_00131</name>
</gene>
<dbReference type="PANTHER" id="PTHR45688">
    <property type="match status" value="1"/>
</dbReference>
<sequence length="103" mass="11627">MCSMSRWVMKNENEVRSIPMVNGEVALLLVVVALEVRVVYFIRSGAAVVESYLGMRLNEIAEVLTRRNYFNTFGRNPVCTAAGLAVPKVIEKEKLQENAFEVF</sequence>
<dbReference type="InterPro" id="IPR015424">
    <property type="entry name" value="PyrdxlP-dep_Trfase"/>
</dbReference>
<evidence type="ECO:0000313" key="3">
    <source>
        <dbReference type="Proteomes" id="UP000188354"/>
    </source>
</evidence>
<dbReference type="Gene3D" id="3.40.640.10">
    <property type="entry name" value="Type I PLP-dependent aspartate aminotransferase-like (Major domain)"/>
    <property type="match status" value="1"/>
</dbReference>
<dbReference type="PANTHER" id="PTHR45688:SF13">
    <property type="entry name" value="ALANINE--GLYOXYLATE AMINOTRANSFERASE 2-LIKE"/>
    <property type="match status" value="1"/>
</dbReference>
<dbReference type="InterPro" id="IPR015421">
    <property type="entry name" value="PyrdxlP-dep_Trfase_major"/>
</dbReference>